<protein>
    <recommendedName>
        <fullName evidence="2">MATH domain-containing protein</fullName>
    </recommendedName>
</protein>
<dbReference type="SUPFAM" id="SSF49599">
    <property type="entry name" value="TRAF domain-like"/>
    <property type="match status" value="1"/>
</dbReference>
<dbReference type="PANTHER" id="PTHR46236:SF35">
    <property type="entry name" value="MATH DOMAIN-CONTAINING PROTEIN"/>
    <property type="match status" value="1"/>
</dbReference>
<dbReference type="Gene3D" id="2.60.210.10">
    <property type="entry name" value="Apoptosis, Tumor Necrosis Factor Receptor Associated Protein 2, Chain A"/>
    <property type="match status" value="1"/>
</dbReference>
<dbReference type="PROSITE" id="PS50144">
    <property type="entry name" value="MATH"/>
    <property type="match status" value="1"/>
</dbReference>
<reference evidence="3" key="1">
    <citation type="submission" date="2022-06" db="EMBL/GenBank/DDBJ databases">
        <title>Uncovering the hologenomic basis of an extraordinary plant invasion.</title>
        <authorList>
            <person name="Bieker V.C."/>
            <person name="Martin M.D."/>
            <person name="Gilbert T."/>
            <person name="Hodgins K."/>
            <person name="Battlay P."/>
            <person name="Petersen B."/>
            <person name="Wilson J."/>
        </authorList>
    </citation>
    <scope>NUCLEOTIDE SEQUENCE</scope>
    <source>
        <strain evidence="3">AA19_3_7</strain>
        <tissue evidence="3">Leaf</tissue>
    </source>
</reference>
<dbReference type="AlphaFoldDB" id="A0AAD5GE39"/>
<sequence length="202" mass="22299">MTLVTPQPLDQEEDEEMLVPHSEVVEGPRPVQGPVAFDGTPPIEAPQPMEVVGQPEGASTVDNQAIEEPQVSRFTWAIENFSRLTNKKLYSDIFVVGGYKWRVLIFPKGNNVDHLSMYLDVADSSSLPYGWSRYAQFSLAVVNQIHSKFTVKKARLRCEVVVSAGGLVEKSIHSIRSVVKRAPVAWGDASGAYLFSLQVELG</sequence>
<comment type="caution">
    <text evidence="3">The sequence shown here is derived from an EMBL/GenBank/DDBJ whole genome shotgun (WGS) entry which is preliminary data.</text>
</comment>
<evidence type="ECO:0000256" key="1">
    <source>
        <dbReference type="ARBA" id="ARBA00023054"/>
    </source>
</evidence>
<keyword evidence="4" id="KW-1185">Reference proteome</keyword>
<dbReference type="Proteomes" id="UP001206925">
    <property type="component" value="Unassembled WGS sequence"/>
</dbReference>
<dbReference type="Pfam" id="PF22486">
    <property type="entry name" value="MATH_2"/>
    <property type="match status" value="1"/>
</dbReference>
<dbReference type="InterPro" id="IPR002083">
    <property type="entry name" value="MATH/TRAF_dom"/>
</dbReference>
<evidence type="ECO:0000313" key="4">
    <source>
        <dbReference type="Proteomes" id="UP001206925"/>
    </source>
</evidence>
<dbReference type="SMART" id="SM00061">
    <property type="entry name" value="MATH"/>
    <property type="match status" value="1"/>
</dbReference>
<dbReference type="PANTHER" id="PTHR46236">
    <property type="entry name" value="TRAF-LIKE SUPERFAMILY PROTEIN"/>
    <property type="match status" value="1"/>
</dbReference>
<evidence type="ECO:0000313" key="3">
    <source>
        <dbReference type="EMBL" id="KAI7736783.1"/>
    </source>
</evidence>
<name>A0AAD5GE39_AMBAR</name>
<proteinExistence type="predicted"/>
<gene>
    <name evidence="3" type="ORF">M8C21_016430</name>
</gene>
<accession>A0AAD5GE39</accession>
<dbReference type="EMBL" id="JAMZMK010009193">
    <property type="protein sequence ID" value="KAI7736783.1"/>
    <property type="molecule type" value="Genomic_DNA"/>
</dbReference>
<evidence type="ECO:0000259" key="2">
    <source>
        <dbReference type="PROSITE" id="PS50144"/>
    </source>
</evidence>
<keyword evidence="1" id="KW-0175">Coiled coil</keyword>
<dbReference type="InterPro" id="IPR050804">
    <property type="entry name" value="MCC"/>
</dbReference>
<feature type="domain" description="MATH" evidence="2">
    <location>
        <begin position="71"/>
        <end position="202"/>
    </location>
</feature>
<dbReference type="InterPro" id="IPR008974">
    <property type="entry name" value="TRAF-like"/>
</dbReference>
<organism evidence="3 4">
    <name type="scientific">Ambrosia artemisiifolia</name>
    <name type="common">Common ragweed</name>
    <dbReference type="NCBI Taxonomy" id="4212"/>
    <lineage>
        <taxon>Eukaryota</taxon>
        <taxon>Viridiplantae</taxon>
        <taxon>Streptophyta</taxon>
        <taxon>Embryophyta</taxon>
        <taxon>Tracheophyta</taxon>
        <taxon>Spermatophyta</taxon>
        <taxon>Magnoliopsida</taxon>
        <taxon>eudicotyledons</taxon>
        <taxon>Gunneridae</taxon>
        <taxon>Pentapetalae</taxon>
        <taxon>asterids</taxon>
        <taxon>campanulids</taxon>
        <taxon>Asterales</taxon>
        <taxon>Asteraceae</taxon>
        <taxon>Asteroideae</taxon>
        <taxon>Heliantheae alliance</taxon>
        <taxon>Heliantheae</taxon>
        <taxon>Ambrosia</taxon>
    </lineage>
</organism>
<dbReference type="CDD" id="cd00121">
    <property type="entry name" value="MATH"/>
    <property type="match status" value="1"/>
</dbReference>